<feature type="transmembrane region" description="Helical" evidence="3">
    <location>
        <begin position="141"/>
        <end position="164"/>
    </location>
</feature>
<dbReference type="InterPro" id="IPR000620">
    <property type="entry name" value="EamA_dom"/>
</dbReference>
<proteinExistence type="inferred from homology"/>
<reference evidence="5" key="1">
    <citation type="submission" date="2020-09" db="EMBL/GenBank/DDBJ databases">
        <title>A novel bacterium of genus Paenibacillus, isolated from South China Sea.</title>
        <authorList>
            <person name="Huang H."/>
            <person name="Mo K."/>
            <person name="Hu Y."/>
        </authorList>
    </citation>
    <scope>NUCLEOTIDE SEQUENCE</scope>
    <source>
        <strain evidence="5">IB182496</strain>
    </source>
</reference>
<feature type="transmembrane region" description="Helical" evidence="3">
    <location>
        <begin position="206"/>
        <end position="226"/>
    </location>
</feature>
<evidence type="ECO:0000256" key="1">
    <source>
        <dbReference type="ARBA" id="ARBA00004127"/>
    </source>
</evidence>
<feature type="transmembrane region" description="Helical" evidence="3">
    <location>
        <begin position="261"/>
        <end position="281"/>
    </location>
</feature>
<dbReference type="EMBL" id="JACXIZ010000008">
    <property type="protein sequence ID" value="MBD2844182.1"/>
    <property type="molecule type" value="Genomic_DNA"/>
</dbReference>
<comment type="caution">
    <text evidence="5">The sequence shown here is derived from an EMBL/GenBank/DDBJ whole genome shotgun (WGS) entry which is preliminary data.</text>
</comment>
<evidence type="ECO:0000259" key="4">
    <source>
        <dbReference type="Pfam" id="PF00892"/>
    </source>
</evidence>
<feature type="transmembrane region" description="Helical" evidence="3">
    <location>
        <begin position="116"/>
        <end position="135"/>
    </location>
</feature>
<dbReference type="Pfam" id="PF00892">
    <property type="entry name" value="EamA"/>
    <property type="match status" value="2"/>
</dbReference>
<evidence type="ECO:0000256" key="2">
    <source>
        <dbReference type="ARBA" id="ARBA00007362"/>
    </source>
</evidence>
<dbReference type="SUPFAM" id="SSF103481">
    <property type="entry name" value="Multidrug resistance efflux transporter EmrE"/>
    <property type="match status" value="2"/>
</dbReference>
<dbReference type="AlphaFoldDB" id="A0A927BP67"/>
<comment type="similarity">
    <text evidence="2">Belongs to the EamA transporter family.</text>
</comment>
<dbReference type="PANTHER" id="PTHR22911:SF79">
    <property type="entry name" value="MOBA-LIKE NTP TRANSFERASE DOMAIN-CONTAINING PROTEIN"/>
    <property type="match status" value="1"/>
</dbReference>
<feature type="transmembrane region" description="Helical" evidence="3">
    <location>
        <begin position="176"/>
        <end position="194"/>
    </location>
</feature>
<feature type="transmembrane region" description="Helical" evidence="3">
    <location>
        <begin position="83"/>
        <end position="109"/>
    </location>
</feature>
<feature type="transmembrane region" description="Helical" evidence="3">
    <location>
        <begin position="32"/>
        <end position="50"/>
    </location>
</feature>
<accession>A0A927BP67</accession>
<feature type="domain" description="EamA" evidence="4">
    <location>
        <begin position="160"/>
        <end position="280"/>
    </location>
</feature>
<dbReference type="InterPro" id="IPR037185">
    <property type="entry name" value="EmrE-like"/>
</dbReference>
<feature type="transmembrane region" description="Helical" evidence="3">
    <location>
        <begin position="59"/>
        <end position="77"/>
    </location>
</feature>
<comment type="subcellular location">
    <subcellularLocation>
        <location evidence="1">Endomembrane system</location>
        <topology evidence="1">Multi-pass membrane protein</topology>
    </subcellularLocation>
</comment>
<feature type="domain" description="EamA" evidence="4">
    <location>
        <begin position="1"/>
        <end position="132"/>
    </location>
</feature>
<dbReference type="GO" id="GO:0016020">
    <property type="term" value="C:membrane"/>
    <property type="evidence" value="ECO:0007669"/>
    <property type="project" value="InterPro"/>
</dbReference>
<keyword evidence="3" id="KW-0472">Membrane</keyword>
<name>A0A927BP67_9BACL</name>
<dbReference type="PANTHER" id="PTHR22911">
    <property type="entry name" value="ACYL-MALONYL CONDENSING ENZYME-RELATED"/>
    <property type="match status" value="1"/>
</dbReference>
<feature type="transmembrane region" description="Helical" evidence="3">
    <location>
        <begin position="233"/>
        <end position="255"/>
    </location>
</feature>
<keyword evidence="6" id="KW-1185">Reference proteome</keyword>
<dbReference type="Proteomes" id="UP000621560">
    <property type="component" value="Unassembled WGS sequence"/>
</dbReference>
<keyword evidence="3" id="KW-0812">Transmembrane</keyword>
<evidence type="ECO:0000256" key="3">
    <source>
        <dbReference type="SAM" id="Phobius"/>
    </source>
</evidence>
<sequence>MGYVLLVLAALSWSFVGILVKGASTMLDSTTITFARFGLGIVFLGLFIWMKDRGFKLRFGLKWVWLGALGKCCNYFFENYAISIGYAYGNILVPPIQTVLLLIISVVFLKEGISRRGWVAAALCITGVLLISWNGMPLGELLAGGGWTTVLYTISACGVVFHVLSQKILIKEMDAGNMNFSVFLLCTLLMAAPLPWQFEWSGEISGYRLAALGALGLITGLSFYWFAQSLKMVPFAVAVIVSNCSVLFTILWSYLVYDEPITGYVLSGAGVCLAGLLLLNLPARRVRGLKGI</sequence>
<dbReference type="Gene3D" id="1.10.3730.20">
    <property type="match status" value="1"/>
</dbReference>
<gene>
    <name evidence="5" type="ORF">IDH44_03195</name>
</gene>
<organism evidence="5 6">
    <name type="scientific">Paenibacillus sabuli</name>
    <dbReference type="NCBI Taxonomy" id="2772509"/>
    <lineage>
        <taxon>Bacteria</taxon>
        <taxon>Bacillati</taxon>
        <taxon>Bacillota</taxon>
        <taxon>Bacilli</taxon>
        <taxon>Bacillales</taxon>
        <taxon>Paenibacillaceae</taxon>
        <taxon>Paenibacillus</taxon>
    </lineage>
</organism>
<evidence type="ECO:0000313" key="6">
    <source>
        <dbReference type="Proteomes" id="UP000621560"/>
    </source>
</evidence>
<protein>
    <submittedName>
        <fullName evidence="5">DMT family transporter</fullName>
    </submittedName>
</protein>
<dbReference type="RefSeq" id="WP_190914636.1">
    <property type="nucleotide sequence ID" value="NZ_JACXIZ010000008.1"/>
</dbReference>
<keyword evidence="3" id="KW-1133">Transmembrane helix</keyword>
<evidence type="ECO:0000313" key="5">
    <source>
        <dbReference type="EMBL" id="MBD2844182.1"/>
    </source>
</evidence>